<dbReference type="EMBL" id="JBAWKS010000002">
    <property type="protein sequence ID" value="MEI4551888.1"/>
    <property type="molecule type" value="Genomic_DNA"/>
</dbReference>
<comment type="caution">
    <text evidence="1">The sequence shown here is derived from an EMBL/GenBank/DDBJ whole genome shotgun (WGS) entry which is preliminary data.</text>
</comment>
<protein>
    <submittedName>
        <fullName evidence="1">Uncharacterized protein</fullName>
    </submittedName>
</protein>
<sequence length="279" mass="31624">MSEGNHYFVSWLNSNGVHKLWLDKKPNICVSSKVLEEAKESLYEQICDIYGDGEAHIELIAVNKVEEDKWFALEPLEDAWLNNETAIYSKSACKGCGFPLGGRTSTRLDSGTKLKFGVGYFSNTHPFIYYYSEELLKELSNITGFIFDTRKILYKGEESGYVELLNTPSANFRLVKGIAPNAKLRTTFVCNSCNRNSYEILGEGKAFAYEELNPKGCTVAKLSSLHHAQLLCSAHVISKIDRKRRLYKFSAEEFAVRNLEDLYIPTELELPKIDSIDWG</sequence>
<evidence type="ECO:0000313" key="2">
    <source>
        <dbReference type="Proteomes" id="UP001382455"/>
    </source>
</evidence>
<accession>A0ABU8EY28</accession>
<proteinExistence type="predicted"/>
<organism evidence="1 2">
    <name type="scientific">Pseudoalteromonas spongiae</name>
    <dbReference type="NCBI Taxonomy" id="298657"/>
    <lineage>
        <taxon>Bacteria</taxon>
        <taxon>Pseudomonadati</taxon>
        <taxon>Pseudomonadota</taxon>
        <taxon>Gammaproteobacteria</taxon>
        <taxon>Alteromonadales</taxon>
        <taxon>Pseudoalteromonadaceae</taxon>
        <taxon>Pseudoalteromonas</taxon>
    </lineage>
</organism>
<reference evidence="1 2" key="1">
    <citation type="submission" date="2023-12" db="EMBL/GenBank/DDBJ databases">
        <title>Friends and Foes: Symbiotic and Algicidal bacterial influence on Karenia brevis blooms.</title>
        <authorList>
            <person name="Fei C."/>
            <person name="Mohamed A.R."/>
            <person name="Booker A."/>
            <person name="Arshad M."/>
            <person name="Klass S."/>
            <person name="Ahn S."/>
            <person name="Gilbert P.M."/>
            <person name="Heil C.A."/>
            <person name="Martinez J.M."/>
            <person name="Amin S.A."/>
        </authorList>
    </citation>
    <scope>NUCLEOTIDE SEQUENCE [LARGE SCALE GENOMIC DNA]</scope>
    <source>
        <strain evidence="1 2">CE15</strain>
    </source>
</reference>
<gene>
    <name evidence="1" type="ORF">WAE96_19585</name>
</gene>
<keyword evidence="2" id="KW-1185">Reference proteome</keyword>
<name>A0ABU8EY28_9GAMM</name>
<dbReference type="Proteomes" id="UP001382455">
    <property type="component" value="Unassembled WGS sequence"/>
</dbReference>
<dbReference type="RefSeq" id="WP_336436779.1">
    <property type="nucleotide sequence ID" value="NZ_JBAWKS010000002.1"/>
</dbReference>
<evidence type="ECO:0000313" key="1">
    <source>
        <dbReference type="EMBL" id="MEI4551888.1"/>
    </source>
</evidence>